<evidence type="ECO:0000256" key="4">
    <source>
        <dbReference type="ARBA" id="ARBA00022989"/>
    </source>
</evidence>
<organism evidence="8 9">
    <name type="scientific">Trypanosoma rangeli SC58</name>
    <dbReference type="NCBI Taxonomy" id="429131"/>
    <lineage>
        <taxon>Eukaryota</taxon>
        <taxon>Discoba</taxon>
        <taxon>Euglenozoa</taxon>
        <taxon>Kinetoplastea</taxon>
        <taxon>Metakinetoplastina</taxon>
        <taxon>Trypanosomatida</taxon>
        <taxon>Trypanosomatidae</taxon>
        <taxon>Trypanosoma</taxon>
        <taxon>Herpetosoma</taxon>
    </lineage>
</organism>
<feature type="region of interest" description="Disordered" evidence="6">
    <location>
        <begin position="533"/>
        <end position="589"/>
    </location>
</feature>
<dbReference type="Proteomes" id="UP000031737">
    <property type="component" value="Unassembled WGS sequence"/>
</dbReference>
<dbReference type="AlphaFoldDB" id="A0A061JAQ1"/>
<dbReference type="GO" id="GO:0012505">
    <property type="term" value="C:endomembrane system"/>
    <property type="evidence" value="ECO:0007669"/>
    <property type="project" value="TreeGrafter"/>
</dbReference>
<reference evidence="8 9" key="1">
    <citation type="submission" date="2013-07" db="EMBL/GenBank/DDBJ databases">
        <authorList>
            <person name="Stoco P.H."/>
            <person name="Wagner G."/>
            <person name="Gerber A."/>
            <person name="Zaha A."/>
            <person name="Thompson C."/>
            <person name="Bartholomeu D.C."/>
            <person name="Luckemeyer D.D."/>
            <person name="Bahia D."/>
            <person name="Loreto E."/>
            <person name="Prestes E.B."/>
            <person name="Lima F.M."/>
            <person name="Rodrigues-Luiz G."/>
            <person name="Vallejo G.A."/>
            <person name="Filho J.F."/>
            <person name="Monteiro K.M."/>
            <person name="Tyler K.M."/>
            <person name="de Almeida L.G."/>
            <person name="Ortiz M.F."/>
            <person name="Siervo M.A."/>
            <person name="de Moraes M.H."/>
            <person name="Cunha O.L."/>
            <person name="Mendonca-Neto R."/>
            <person name="Silva R."/>
            <person name="Teixeira S.M."/>
            <person name="Murta S.M."/>
            <person name="Sincero T.C."/>
            <person name="Mendes T.A."/>
            <person name="Urmenyi T.P."/>
            <person name="Silva V.G."/>
            <person name="da Rocha W.D."/>
            <person name="Andersson B."/>
            <person name="Romanha A.J."/>
            <person name="Steindel M."/>
            <person name="de Vasconcelos A.T."/>
            <person name="Grisard E.C."/>
        </authorList>
    </citation>
    <scope>NUCLEOTIDE SEQUENCE [LARGE SCALE GENOMIC DNA]</scope>
    <source>
        <strain evidence="8 9">SC58</strain>
    </source>
</reference>
<keyword evidence="4 7" id="KW-1133">Transmembrane helix</keyword>
<dbReference type="PANTHER" id="PTHR21347">
    <property type="entry name" value="CLEFT LIP AND PALATE ASSOCIATED TRANSMEMBRANE PROTEIN-RELATED"/>
    <property type="match status" value="1"/>
</dbReference>
<sequence length="589" mass="67931">MVVPPTSNGGAERPPQNSMWRTGLLYGMVAILIFLFLDMKDTSRTRSNSESELSRGDHAAAAEVSSEYTPFAKRGDVYSILITSGKDGVFAEDTFSDLVFDDNTRDVSRKYTVDLHRCHAENRSVILTIKTSIRGKEYFQDFPLVRHLPFRRTREKQHLFAKTATPGEDAGNTTDVEPMTVWKAYFQPSLILSPIVDFSSPLPSAMRPYYFMDDATQQYLPLVYINNFWVLRDHLVEVNATTVASLFNFTITISPRPLWKFALYVNFEASMKQHQELGLAKSGDSDETKRIFLETNPYFLALTAIVTVLHMLFEYLAFSNDVKFWRRRSNFKGLSLRTIGLNCYFQTIVFLYLLDGDETSWAILLPSGFAALIEFWKLAQTVRVVRQDNGWWRVAFNDGYDRRTRKHDDLAVRYLMYAMTPVLLSYTVYSALYNTHRGWYSFIITTQVRFIYFFGFAMLTPQIFINYKMKSVAQLPWRTFVYRALNTVIDDLFAFIVKMPWLHRFACFRDDVVFVILLYQRWIYPVDVARGEGPDSDCDGEENKTESTTVAEANGSEVDAVEKVDEEQMQALKGAEEPHPLPPEAKKEQ</sequence>
<evidence type="ECO:0000256" key="2">
    <source>
        <dbReference type="ARBA" id="ARBA00009310"/>
    </source>
</evidence>
<feature type="transmembrane region" description="Helical" evidence="7">
    <location>
        <begin position="360"/>
        <end position="379"/>
    </location>
</feature>
<evidence type="ECO:0000256" key="6">
    <source>
        <dbReference type="SAM" id="MobiDB-lite"/>
    </source>
</evidence>
<evidence type="ECO:0000256" key="5">
    <source>
        <dbReference type="ARBA" id="ARBA00023136"/>
    </source>
</evidence>
<dbReference type="Pfam" id="PF05602">
    <property type="entry name" value="CLPTM1"/>
    <property type="match status" value="1"/>
</dbReference>
<feature type="compositionally biased region" description="Basic and acidic residues" evidence="6">
    <location>
        <begin position="574"/>
        <end position="589"/>
    </location>
</feature>
<feature type="transmembrane region" description="Helical" evidence="7">
    <location>
        <begin position="334"/>
        <end position="354"/>
    </location>
</feature>
<dbReference type="VEuPathDB" id="TriTrypDB:TRSC58_00262"/>
<feature type="transmembrane region" description="Helical" evidence="7">
    <location>
        <begin position="412"/>
        <end position="433"/>
    </location>
</feature>
<feature type="transmembrane region" description="Helical" evidence="7">
    <location>
        <begin position="20"/>
        <end position="37"/>
    </location>
</feature>
<feature type="transmembrane region" description="Helical" evidence="7">
    <location>
        <begin position="439"/>
        <end position="460"/>
    </location>
</feature>
<accession>A0A061JAQ1</accession>
<comment type="subcellular location">
    <subcellularLocation>
        <location evidence="1">Membrane</location>
        <topology evidence="1">Multi-pass membrane protein</topology>
    </subcellularLocation>
</comment>
<evidence type="ECO:0000256" key="1">
    <source>
        <dbReference type="ARBA" id="ARBA00004141"/>
    </source>
</evidence>
<keyword evidence="3 7" id="KW-0812">Transmembrane</keyword>
<evidence type="ECO:0000256" key="3">
    <source>
        <dbReference type="ARBA" id="ARBA00022692"/>
    </source>
</evidence>
<gene>
    <name evidence="8" type="ORF">TRSC58_00262</name>
</gene>
<comment type="caution">
    <text evidence="8">The sequence shown here is derived from an EMBL/GenBank/DDBJ whole genome shotgun (WGS) entry which is preliminary data.</text>
</comment>
<keyword evidence="5 7" id="KW-0472">Membrane</keyword>
<feature type="transmembrane region" description="Helical" evidence="7">
    <location>
        <begin position="298"/>
        <end position="318"/>
    </location>
</feature>
<protein>
    <submittedName>
        <fullName evidence="8">Uncharacterized protein</fullName>
    </submittedName>
</protein>
<proteinExistence type="inferred from homology"/>
<name>A0A061JAQ1_TRYRA</name>
<comment type="similarity">
    <text evidence="2">Belongs to the CLPTM1 family.</text>
</comment>
<evidence type="ECO:0000313" key="9">
    <source>
        <dbReference type="Proteomes" id="UP000031737"/>
    </source>
</evidence>
<dbReference type="OrthoDB" id="378564at2759"/>
<dbReference type="GO" id="GO:0016020">
    <property type="term" value="C:membrane"/>
    <property type="evidence" value="ECO:0007669"/>
    <property type="project" value="UniProtKB-SubCell"/>
</dbReference>
<keyword evidence="9" id="KW-1185">Reference proteome</keyword>
<feature type="transmembrane region" description="Helical" evidence="7">
    <location>
        <begin position="235"/>
        <end position="254"/>
    </location>
</feature>
<dbReference type="EMBL" id="AUPL01000262">
    <property type="protein sequence ID" value="ESL11979.1"/>
    <property type="molecule type" value="Genomic_DNA"/>
</dbReference>
<evidence type="ECO:0000256" key="7">
    <source>
        <dbReference type="SAM" id="Phobius"/>
    </source>
</evidence>
<dbReference type="PANTHER" id="PTHR21347:SF0">
    <property type="entry name" value="LIPID SCRAMBLASE CLPTM1L"/>
    <property type="match status" value="1"/>
</dbReference>
<evidence type="ECO:0000313" key="8">
    <source>
        <dbReference type="EMBL" id="ESL11979.1"/>
    </source>
</evidence>
<dbReference type="InterPro" id="IPR008429">
    <property type="entry name" value="CLPTM1"/>
</dbReference>